<feature type="compositionally biased region" description="Basic and acidic residues" evidence="2">
    <location>
        <begin position="1402"/>
        <end position="1427"/>
    </location>
</feature>
<gene>
    <name evidence="5" type="ORF">FOL47_005386</name>
</gene>
<dbReference type="GO" id="GO:0000445">
    <property type="term" value="C:THO complex part of transcription export complex"/>
    <property type="evidence" value="ECO:0007669"/>
    <property type="project" value="TreeGrafter"/>
</dbReference>
<dbReference type="GO" id="GO:0006397">
    <property type="term" value="P:mRNA processing"/>
    <property type="evidence" value="ECO:0007669"/>
    <property type="project" value="InterPro"/>
</dbReference>
<dbReference type="InterPro" id="IPR021418">
    <property type="entry name" value="THO_THOC2_C"/>
</dbReference>
<organism evidence="5 6">
    <name type="scientific">Perkinsus chesapeaki</name>
    <name type="common">Clam parasite</name>
    <name type="synonym">Perkinsus andrewsi</name>
    <dbReference type="NCBI Taxonomy" id="330153"/>
    <lineage>
        <taxon>Eukaryota</taxon>
        <taxon>Sar</taxon>
        <taxon>Alveolata</taxon>
        <taxon>Perkinsozoa</taxon>
        <taxon>Perkinsea</taxon>
        <taxon>Perkinsida</taxon>
        <taxon>Perkinsidae</taxon>
        <taxon>Perkinsus</taxon>
    </lineage>
</organism>
<dbReference type="EMBL" id="JAAPAO010000003">
    <property type="protein sequence ID" value="KAF4678107.1"/>
    <property type="molecule type" value="Genomic_DNA"/>
</dbReference>
<dbReference type="InterPro" id="IPR032302">
    <property type="entry name" value="THOC2_N"/>
</dbReference>
<dbReference type="GO" id="GO:0003729">
    <property type="term" value="F:mRNA binding"/>
    <property type="evidence" value="ECO:0007669"/>
    <property type="project" value="TreeGrafter"/>
</dbReference>
<reference evidence="5 6" key="1">
    <citation type="submission" date="2020-04" db="EMBL/GenBank/DDBJ databases">
        <title>Perkinsus chesapeaki whole genome sequence.</title>
        <authorList>
            <person name="Bogema D.R."/>
        </authorList>
    </citation>
    <scope>NUCLEOTIDE SEQUENCE [LARGE SCALE GENOMIC DNA]</scope>
    <source>
        <strain evidence="5">ATCC PRA-425</strain>
    </source>
</reference>
<evidence type="ECO:0008006" key="7">
    <source>
        <dbReference type="Google" id="ProtNLM"/>
    </source>
</evidence>
<dbReference type="Pfam" id="PF11262">
    <property type="entry name" value="Tho2"/>
    <property type="match status" value="1"/>
</dbReference>
<feature type="domain" description="THO complex subunit 2 N-terminal" evidence="4">
    <location>
        <begin position="45"/>
        <end position="211"/>
    </location>
</feature>
<dbReference type="PANTHER" id="PTHR21597">
    <property type="entry name" value="THO2 PROTEIN"/>
    <property type="match status" value="1"/>
</dbReference>
<protein>
    <recommendedName>
        <fullName evidence="7">THO complex subunit 2</fullName>
    </recommendedName>
</protein>
<name>A0A7J6N3G0_PERCH</name>
<dbReference type="GO" id="GO:0006406">
    <property type="term" value="P:mRNA export from nucleus"/>
    <property type="evidence" value="ECO:0007669"/>
    <property type="project" value="InterPro"/>
</dbReference>
<feature type="coiled-coil region" evidence="1">
    <location>
        <begin position="1031"/>
        <end position="1106"/>
    </location>
</feature>
<feature type="compositionally biased region" description="Basic and acidic residues" evidence="2">
    <location>
        <begin position="1326"/>
        <end position="1367"/>
    </location>
</feature>
<dbReference type="PANTHER" id="PTHR21597:SF0">
    <property type="entry name" value="THO COMPLEX SUBUNIT 2"/>
    <property type="match status" value="1"/>
</dbReference>
<feature type="region of interest" description="Disordered" evidence="2">
    <location>
        <begin position="1326"/>
        <end position="1427"/>
    </location>
</feature>
<accession>A0A7J6N3G0</accession>
<proteinExistence type="predicted"/>
<evidence type="ECO:0000313" key="6">
    <source>
        <dbReference type="Proteomes" id="UP000591131"/>
    </source>
</evidence>
<dbReference type="InterPro" id="IPR040007">
    <property type="entry name" value="Tho2"/>
</dbReference>
<sequence length="1427" mass="158408">MNAAGKKAVYVTPDVLALARKERVAKLRTKLSDLLGQGDGAFPLVSQFFYEAIWAVLRGKSGSALEEQSCVEVLKDMGFTRAHQEALLDHLFIACHYEPCSKAALGLVRALQRGGVVSLATTLGNMEPHMGVPADIVSPEVFRRKIMQARTKQLYSVKKYNTFRECSEGYAAAMEAIWSVSSRQSKEEALDCGAELQRITAHYQLCPTRVCAMVVDTLQWWFAQAMRRYWFGKKSDRAAKGEPELPSRDRFAEVLEWYLEILRGYHHTQLLSVLKFYLCCYNKIPFLVHTDNPPISVLDIVPPADLHAPAPAKGGSSNRDSTGSDGHPANPADSNSASAIRLTRSNVLYEFAGVLMILLRGGLVSPAELGEHLWEYMHPYPRSTPDPIISKLESDALERYKAVINAHTAIIIGSSGEDEDQKMQDAIDALAEYRDVPTCLLQAALDCGDIPMARRILGRLEFARPALLSTVRQGLTDELAWLLCTDEEPRARRHKARLAQHPLRIFSEPCPDAGRLLEEGSDGLWIIETLGSQLCHDPVCLAVCWQRAGASLAAGKGRGGGARLDSLVARVLLPALSCSAGSNGANPWLATIAWESYLKGRPVDDRYQIYGLWDQMGRSEPTDLTQFPMQLVHAKVRKETKSLLKRIVKDAQQSEDKLARYSPYAWSKLALMNPLPCAEYVVHNLTERANSNLIGPYIDVTGRSGDMTCDTVGYEILCEATNPRLTQAVGFLNKESAVLEGWIQNLSEFAGRFYRKHSHIDMGGLLKVIRVCLVPPNPKTSSDGEIVGFLLGQSLMRQLLQGLISYVGGFTVIAELNDEQVQCLSGGPVLCALSQTINPEAGGIGGTGGSTGGRYSERARAALRSAMTQEGPTLVQSFWHSLIAQRDLLVSHPAVINGFTENKGGLKLLGYLLDTSHTQLLQLTQYLVLVASPAHPYSELLPDVNQLFRPKGHRLMADQLPLAFHVCRPGLPSYGVLAVEDEKDRNTTVAKLTKAVLPFLPGQSEDALDGLSLGFYLTFWRLSLYDIYVPCDSYKKQIAAMEREMADLHGAADGRATAATPNPTKQTIKRAKKEIHRLKEHIDKLRVEETLQLENHHRVLERLRRECGSWWKQEVGNEQATVALVKWMLAQRVMLSVQDALFCAHFVKLLVTLHPPGFQLLDFYNVATNLLMVLVQCCTESEARWFGVFLRDMMHYVKDLRSIGDANKFAEYVIGNSAFYRHYRPYGEKDAEYLKLSELKKGHAKWEGRVCKALKPGLEKSADWSEKRNALNVLISCYEYCPAHYRTARAVMHQLEALSKDQSQPPDIKTMAGGLLSKMRIREDTLLDRPPPKPAHEHSKSVESHSKPAEPHGKSSESHSKPADGHSKSASSGHALNALSSPSTGVKRSATDSPNSTTTSPEGKKLRTNDERSERSSARERDRPRRD</sequence>
<dbReference type="Proteomes" id="UP000591131">
    <property type="component" value="Unassembled WGS sequence"/>
</dbReference>
<keyword evidence="1" id="KW-0175">Coiled coil</keyword>
<evidence type="ECO:0000313" key="5">
    <source>
        <dbReference type="EMBL" id="KAF4678107.1"/>
    </source>
</evidence>
<evidence type="ECO:0000259" key="4">
    <source>
        <dbReference type="Pfam" id="PF16134"/>
    </source>
</evidence>
<comment type="caution">
    <text evidence="5">The sequence shown here is derived from an EMBL/GenBank/DDBJ whole genome shotgun (WGS) entry which is preliminary data.</text>
</comment>
<feature type="domain" description="THO complex subunitTHOC2 C-terminal" evidence="3">
    <location>
        <begin position="1010"/>
        <end position="1319"/>
    </location>
</feature>
<evidence type="ECO:0000256" key="1">
    <source>
        <dbReference type="SAM" id="Coils"/>
    </source>
</evidence>
<feature type="region of interest" description="Disordered" evidence="2">
    <location>
        <begin position="309"/>
        <end position="336"/>
    </location>
</feature>
<evidence type="ECO:0000256" key="2">
    <source>
        <dbReference type="SAM" id="MobiDB-lite"/>
    </source>
</evidence>
<keyword evidence="6" id="KW-1185">Reference proteome</keyword>
<feature type="compositionally biased region" description="Polar residues" evidence="2">
    <location>
        <begin position="315"/>
        <end position="324"/>
    </location>
</feature>
<evidence type="ECO:0000259" key="3">
    <source>
        <dbReference type="Pfam" id="PF11262"/>
    </source>
</evidence>
<dbReference type="Pfam" id="PF16134">
    <property type="entry name" value="THOC2_N"/>
    <property type="match status" value="1"/>
</dbReference>
<feature type="compositionally biased region" description="Polar residues" evidence="2">
    <location>
        <begin position="1368"/>
        <end position="1401"/>
    </location>
</feature>
<dbReference type="OrthoDB" id="29024at2759"/>